<accession>A0A6A3VEY2</accession>
<evidence type="ECO:0000313" key="3">
    <source>
        <dbReference type="Proteomes" id="UP000433483"/>
    </source>
</evidence>
<evidence type="ECO:0000256" key="1">
    <source>
        <dbReference type="SAM" id="SignalP"/>
    </source>
</evidence>
<dbReference type="PROSITE" id="PS51257">
    <property type="entry name" value="PROKAR_LIPOPROTEIN"/>
    <property type="match status" value="1"/>
</dbReference>
<protein>
    <recommendedName>
        <fullName evidence="4">Secreted protein</fullName>
    </recommendedName>
</protein>
<organism evidence="2 3">
    <name type="scientific">Phytophthora fragariae</name>
    <dbReference type="NCBI Taxonomy" id="53985"/>
    <lineage>
        <taxon>Eukaryota</taxon>
        <taxon>Sar</taxon>
        <taxon>Stramenopiles</taxon>
        <taxon>Oomycota</taxon>
        <taxon>Peronosporomycetes</taxon>
        <taxon>Peronosporales</taxon>
        <taxon>Peronosporaceae</taxon>
        <taxon>Phytophthora</taxon>
    </lineage>
</organism>
<evidence type="ECO:0000313" key="2">
    <source>
        <dbReference type="EMBL" id="KAE9166265.1"/>
    </source>
</evidence>
<gene>
    <name evidence="2" type="ORF">PF005_g29269</name>
</gene>
<dbReference type="Proteomes" id="UP000433483">
    <property type="component" value="Unassembled WGS sequence"/>
</dbReference>
<name>A0A6A3VEY2_9STRA</name>
<evidence type="ECO:0008006" key="4">
    <source>
        <dbReference type="Google" id="ProtNLM"/>
    </source>
</evidence>
<sequence>MSHRCGRRLLPSWLLSSAGCRAVAQDLCVSCEITGVSTTKPVICDCFQTIVFHGRSHFNCATRTKLRLRTDSSGFTTQTAARCERTRSFSCKD</sequence>
<feature type="chain" id="PRO_5025678134" description="Secreted protein" evidence="1">
    <location>
        <begin position="25"/>
        <end position="93"/>
    </location>
</feature>
<feature type="signal peptide" evidence="1">
    <location>
        <begin position="1"/>
        <end position="24"/>
    </location>
</feature>
<proteinExistence type="predicted"/>
<dbReference type="AlphaFoldDB" id="A0A6A3VEY2"/>
<keyword evidence="1" id="KW-0732">Signal</keyword>
<dbReference type="OrthoDB" id="10411038at2759"/>
<reference evidence="2 3" key="1">
    <citation type="submission" date="2018-08" db="EMBL/GenBank/DDBJ databases">
        <title>Genomic investigation of the strawberry pathogen Phytophthora fragariae indicates pathogenicity is determined by transcriptional variation in three key races.</title>
        <authorList>
            <person name="Adams T.M."/>
            <person name="Armitage A.D."/>
            <person name="Sobczyk M.K."/>
            <person name="Bates H.J."/>
            <person name="Dunwell J.M."/>
            <person name="Nellist C.F."/>
            <person name="Harrison R.J."/>
        </authorList>
    </citation>
    <scope>NUCLEOTIDE SEQUENCE [LARGE SCALE GENOMIC DNA]</scope>
    <source>
        <strain evidence="2 3">NOV-27</strain>
    </source>
</reference>
<keyword evidence="3" id="KW-1185">Reference proteome</keyword>
<comment type="caution">
    <text evidence="2">The sequence shown here is derived from an EMBL/GenBank/DDBJ whole genome shotgun (WGS) entry which is preliminary data.</text>
</comment>
<dbReference type="EMBL" id="QXGB01004436">
    <property type="protein sequence ID" value="KAE9166265.1"/>
    <property type="molecule type" value="Genomic_DNA"/>
</dbReference>